<reference evidence="4" key="1">
    <citation type="submission" date="2017-02" db="UniProtKB">
        <authorList>
            <consortium name="WormBaseParasite"/>
        </authorList>
    </citation>
    <scope>IDENTIFICATION</scope>
</reference>
<keyword evidence="1" id="KW-0812">Transmembrane</keyword>
<dbReference type="OMA" id="LASAYCE"/>
<dbReference type="Pfam" id="PF07690">
    <property type="entry name" value="MFS_1"/>
    <property type="match status" value="1"/>
</dbReference>
<dbReference type="GO" id="GO:0016020">
    <property type="term" value="C:membrane"/>
    <property type="evidence" value="ECO:0007669"/>
    <property type="project" value="TreeGrafter"/>
</dbReference>
<organism evidence="4">
    <name type="scientific">Haemonchus placei</name>
    <name type="common">Barber's pole worm</name>
    <dbReference type="NCBI Taxonomy" id="6290"/>
    <lineage>
        <taxon>Eukaryota</taxon>
        <taxon>Metazoa</taxon>
        <taxon>Ecdysozoa</taxon>
        <taxon>Nematoda</taxon>
        <taxon>Chromadorea</taxon>
        <taxon>Rhabditida</taxon>
        <taxon>Rhabditina</taxon>
        <taxon>Rhabditomorpha</taxon>
        <taxon>Strongyloidea</taxon>
        <taxon>Trichostrongylidae</taxon>
        <taxon>Haemonchus</taxon>
    </lineage>
</organism>
<proteinExistence type="predicted"/>
<dbReference type="PANTHER" id="PTHR45757:SF11">
    <property type="entry name" value="MAJOR FACILITATOR SUPERFAMILY (MFS) PROFILE DOMAIN-CONTAINING PROTEIN"/>
    <property type="match status" value="1"/>
</dbReference>
<dbReference type="AlphaFoldDB" id="A0A0N4VSL5"/>
<feature type="transmembrane region" description="Helical" evidence="1">
    <location>
        <begin position="322"/>
        <end position="343"/>
    </location>
</feature>
<protein>
    <submittedName>
        <fullName evidence="4">MFS domain-containing protein</fullName>
    </submittedName>
</protein>
<name>A0A0N4VSL5_HAEPC</name>
<dbReference type="InterPro" id="IPR011701">
    <property type="entry name" value="MFS"/>
</dbReference>
<accession>A0A0N4VSL5</accession>
<feature type="transmembrane region" description="Helical" evidence="1">
    <location>
        <begin position="293"/>
        <end position="310"/>
    </location>
</feature>
<keyword evidence="1" id="KW-1133">Transmembrane helix</keyword>
<reference evidence="2 3" key="2">
    <citation type="submission" date="2018-11" db="EMBL/GenBank/DDBJ databases">
        <authorList>
            <consortium name="Pathogen Informatics"/>
        </authorList>
    </citation>
    <scope>NUCLEOTIDE SEQUENCE [LARGE SCALE GENOMIC DNA]</scope>
    <source>
        <strain evidence="2 3">MHpl1</strain>
    </source>
</reference>
<dbReference type="Proteomes" id="UP000268014">
    <property type="component" value="Unassembled WGS sequence"/>
</dbReference>
<dbReference type="InterPro" id="IPR036259">
    <property type="entry name" value="MFS_trans_sf"/>
</dbReference>
<sequence length="409" mass="44948">MAEIFLCVDSTGGESVEFEKSSHVRFAILIFSLLLSTAIYCDQQALSFTIISMRDVVESQTSNATEDHWLENPAQKNALFSIVAVGQLIGTIPIVPILHAIGMRYTFVFYGVVATCGTLMLPLAVEFGYASVMVTRFMQVCIVGTITSHWSALLESGTYIAILSCSAQVSPVLTLPLASAFCESSLGWSYVYYLFGITSVIVVIAFFTLYRDDPKNHWMVNPAEQSAVSLGKEGQSIKEPVPYKDICQDRCMQAVLLTTFGGNTAFFIFLHYGPTFINKALGLDITETGFATALPYALCLMLKFVAGPLFDHSTFISERNRVVMFASLSQGVMAVCFFVLSQFATAPTQPIHVPGVARQHVHFVMVCVTIGGCVISFILPFVVALFCPNNSMHEVSRVGLIFLINYFYL</sequence>
<dbReference type="EMBL" id="UZAF01000167">
    <property type="protein sequence ID" value="VDO04970.1"/>
    <property type="molecule type" value="Genomic_DNA"/>
</dbReference>
<evidence type="ECO:0000313" key="2">
    <source>
        <dbReference type="EMBL" id="VDO04970.1"/>
    </source>
</evidence>
<feature type="transmembrane region" description="Helical" evidence="1">
    <location>
        <begin position="23"/>
        <end position="41"/>
    </location>
</feature>
<keyword evidence="1" id="KW-0472">Membrane</keyword>
<dbReference type="OrthoDB" id="2985014at2759"/>
<dbReference type="Gene3D" id="1.20.1250.20">
    <property type="entry name" value="MFS general substrate transporter like domains"/>
    <property type="match status" value="2"/>
</dbReference>
<dbReference type="WBParaSite" id="HPLM_0000028201-mRNA-1">
    <property type="protein sequence ID" value="HPLM_0000028201-mRNA-1"/>
    <property type="gene ID" value="HPLM_0000028201"/>
</dbReference>
<dbReference type="PANTHER" id="PTHR45757">
    <property type="entry name" value="PROTEIN CBG23364-RELATED"/>
    <property type="match status" value="1"/>
</dbReference>
<feature type="transmembrane region" description="Helical" evidence="1">
    <location>
        <begin position="363"/>
        <end position="387"/>
    </location>
</feature>
<feature type="transmembrane region" description="Helical" evidence="1">
    <location>
        <begin position="190"/>
        <end position="210"/>
    </location>
</feature>
<evidence type="ECO:0000256" key="1">
    <source>
        <dbReference type="SAM" id="Phobius"/>
    </source>
</evidence>
<keyword evidence="3" id="KW-1185">Reference proteome</keyword>
<feature type="transmembrane region" description="Helical" evidence="1">
    <location>
        <begin position="107"/>
        <end position="129"/>
    </location>
</feature>
<evidence type="ECO:0000313" key="4">
    <source>
        <dbReference type="WBParaSite" id="HPLM_0000028201-mRNA-1"/>
    </source>
</evidence>
<dbReference type="STRING" id="6290.A0A0N4VSL5"/>
<feature type="transmembrane region" description="Helical" evidence="1">
    <location>
        <begin position="78"/>
        <end position="101"/>
    </location>
</feature>
<evidence type="ECO:0000313" key="3">
    <source>
        <dbReference type="Proteomes" id="UP000268014"/>
    </source>
</evidence>
<dbReference type="SUPFAM" id="SSF103473">
    <property type="entry name" value="MFS general substrate transporter"/>
    <property type="match status" value="1"/>
</dbReference>
<gene>
    <name evidence="2" type="ORF">HPLM_LOCUS282</name>
</gene>
<feature type="transmembrane region" description="Helical" evidence="1">
    <location>
        <begin position="254"/>
        <end position="273"/>
    </location>
</feature>
<dbReference type="GO" id="GO:0022857">
    <property type="term" value="F:transmembrane transporter activity"/>
    <property type="evidence" value="ECO:0007669"/>
    <property type="project" value="InterPro"/>
</dbReference>